<dbReference type="PANTHER" id="PTHR43228:SF12">
    <property type="entry name" value="TWO-COMPONENT RESPONSE REGULATOR 24"/>
    <property type="match status" value="1"/>
</dbReference>
<dbReference type="SMART" id="SM00448">
    <property type="entry name" value="REC"/>
    <property type="match status" value="1"/>
</dbReference>
<dbReference type="PANTHER" id="PTHR43228">
    <property type="entry name" value="TWO-COMPONENT RESPONSE REGULATOR"/>
    <property type="match status" value="1"/>
</dbReference>
<keyword evidence="1" id="KW-0597">Phosphoprotein</keyword>
<dbReference type="CDD" id="cd17546">
    <property type="entry name" value="REC_hyHK_CKI1_RcsC-like"/>
    <property type="match status" value="1"/>
</dbReference>
<reference evidence="3 4" key="1">
    <citation type="submission" date="2021-09" db="EMBL/GenBank/DDBJ databases">
        <title>Genomic insights and catalytic innovation underlie evolution of tropane alkaloids biosynthesis.</title>
        <authorList>
            <person name="Wang Y.-J."/>
            <person name="Tian T."/>
            <person name="Huang J.-P."/>
            <person name="Huang S.-X."/>
        </authorList>
    </citation>
    <scope>NUCLEOTIDE SEQUENCE [LARGE SCALE GENOMIC DNA]</scope>
    <source>
        <strain evidence="3">KIB-2018</strain>
        <tissue evidence="3">Leaf</tissue>
    </source>
</reference>
<dbReference type="Pfam" id="PF00072">
    <property type="entry name" value="Response_reg"/>
    <property type="match status" value="1"/>
</dbReference>
<dbReference type="Gene3D" id="3.40.50.2300">
    <property type="match status" value="1"/>
</dbReference>
<comment type="caution">
    <text evidence="3">The sequence shown here is derived from an EMBL/GenBank/DDBJ whole genome shotgun (WGS) entry which is preliminary data.</text>
</comment>
<accession>A0AAV8SBG1</accession>
<dbReference type="InterPro" id="IPR011006">
    <property type="entry name" value="CheY-like_superfamily"/>
</dbReference>
<evidence type="ECO:0000313" key="4">
    <source>
        <dbReference type="Proteomes" id="UP001159364"/>
    </source>
</evidence>
<dbReference type="Proteomes" id="UP001159364">
    <property type="component" value="Linkage Group LG12"/>
</dbReference>
<organism evidence="3 4">
    <name type="scientific">Erythroxylum novogranatense</name>
    <dbReference type="NCBI Taxonomy" id="1862640"/>
    <lineage>
        <taxon>Eukaryota</taxon>
        <taxon>Viridiplantae</taxon>
        <taxon>Streptophyta</taxon>
        <taxon>Embryophyta</taxon>
        <taxon>Tracheophyta</taxon>
        <taxon>Spermatophyta</taxon>
        <taxon>Magnoliopsida</taxon>
        <taxon>eudicotyledons</taxon>
        <taxon>Gunneridae</taxon>
        <taxon>Pentapetalae</taxon>
        <taxon>rosids</taxon>
        <taxon>fabids</taxon>
        <taxon>Malpighiales</taxon>
        <taxon>Erythroxylaceae</taxon>
        <taxon>Erythroxylum</taxon>
    </lineage>
</organism>
<protein>
    <recommendedName>
        <fullName evidence="2">Response regulatory domain-containing protein</fullName>
    </recommendedName>
</protein>
<dbReference type="GO" id="GO:0000160">
    <property type="term" value="P:phosphorelay signal transduction system"/>
    <property type="evidence" value="ECO:0007669"/>
    <property type="project" value="InterPro"/>
</dbReference>
<gene>
    <name evidence="3" type="ORF">K2173_025710</name>
</gene>
<dbReference type="SUPFAM" id="SSF52172">
    <property type="entry name" value="CheY-like"/>
    <property type="match status" value="1"/>
</dbReference>
<feature type="modified residue" description="4-aspartylphosphate" evidence="1">
    <location>
        <position position="53"/>
    </location>
</feature>
<keyword evidence="4" id="KW-1185">Reference proteome</keyword>
<dbReference type="EMBL" id="JAIWQS010000012">
    <property type="protein sequence ID" value="KAJ8749515.1"/>
    <property type="molecule type" value="Genomic_DNA"/>
</dbReference>
<dbReference type="PROSITE" id="PS50110">
    <property type="entry name" value="RESPONSE_REGULATORY"/>
    <property type="match status" value="1"/>
</dbReference>
<dbReference type="InterPro" id="IPR052048">
    <property type="entry name" value="ST_Response_Regulator"/>
</dbReference>
<name>A0AAV8SBG1_9ROSI</name>
<dbReference type="AlphaFoldDB" id="A0AAV8SBG1"/>
<proteinExistence type="predicted"/>
<evidence type="ECO:0000259" key="2">
    <source>
        <dbReference type="PROSITE" id="PS50110"/>
    </source>
</evidence>
<evidence type="ECO:0000256" key="1">
    <source>
        <dbReference type="PROSITE-ProRule" id="PRU00169"/>
    </source>
</evidence>
<feature type="domain" description="Response regulatory" evidence="2">
    <location>
        <begin position="2"/>
        <end position="118"/>
    </location>
</feature>
<dbReference type="InterPro" id="IPR001789">
    <property type="entry name" value="Sig_transdc_resp-reg_receiver"/>
</dbReference>
<evidence type="ECO:0000313" key="3">
    <source>
        <dbReference type="EMBL" id="KAJ8749515.1"/>
    </source>
</evidence>
<sequence length="123" mass="13667">MRALVVDDDSTNRIIHQTLLRKLGVKSLEMVVNGKEALDIHSSGQTFDLILMDMDMPIMNGIQATKELRAMGVRSMIAGISTRAEGEAIQEFINAGLDDYQEKPLTSSKLKSILHKISHLMDN</sequence>